<evidence type="ECO:0000256" key="3">
    <source>
        <dbReference type="ARBA" id="ARBA00023163"/>
    </source>
</evidence>
<dbReference type="SMART" id="SM00344">
    <property type="entry name" value="HTH_ASNC"/>
    <property type="match status" value="1"/>
</dbReference>
<dbReference type="InterPro" id="IPR019887">
    <property type="entry name" value="Tscrpt_reg_AsnC/Lrp_C"/>
</dbReference>
<reference evidence="5 6" key="1">
    <citation type="submission" date="2018-05" db="EMBL/GenBank/DDBJ databases">
        <title>A metagenomic window into the 2 km-deep terrestrial subsurface aquifer revealed taxonomically and functionally diverse microbial community comprising novel uncultured bacterial lineages.</title>
        <authorList>
            <person name="Kadnikov V.V."/>
            <person name="Mardanov A.V."/>
            <person name="Beletsky A.V."/>
            <person name="Banks D."/>
            <person name="Pimenov N.V."/>
            <person name="Frank Y.A."/>
            <person name="Karnachuk O.V."/>
            <person name="Ravin N.V."/>
        </authorList>
    </citation>
    <scope>NUCLEOTIDE SEQUENCE [LARGE SCALE GENOMIC DNA]</scope>
    <source>
        <strain evidence="5">BY</strain>
    </source>
</reference>
<organism evidence="5 6">
    <name type="scientific">Sumerlaea chitinivorans</name>
    <dbReference type="NCBI Taxonomy" id="2250252"/>
    <lineage>
        <taxon>Bacteria</taxon>
        <taxon>Candidatus Sumerlaeota</taxon>
        <taxon>Candidatus Sumerlaeia</taxon>
        <taxon>Candidatus Sumerlaeales</taxon>
        <taxon>Candidatus Sumerlaeaceae</taxon>
        <taxon>Candidatus Sumerlaea</taxon>
    </lineage>
</organism>
<protein>
    <submittedName>
        <fullName evidence="5">Transcriptional regulator, AsnC family</fullName>
    </submittedName>
</protein>
<keyword evidence="2" id="KW-0238">DNA-binding</keyword>
<dbReference type="Pfam" id="PF13412">
    <property type="entry name" value="HTH_24"/>
    <property type="match status" value="1"/>
</dbReference>
<evidence type="ECO:0000259" key="4">
    <source>
        <dbReference type="PROSITE" id="PS50956"/>
    </source>
</evidence>
<evidence type="ECO:0000313" key="6">
    <source>
        <dbReference type="Proteomes" id="UP000262583"/>
    </source>
</evidence>
<gene>
    <name evidence="5" type="ORF">BRCON_0114</name>
</gene>
<dbReference type="SUPFAM" id="SSF46785">
    <property type="entry name" value="Winged helix' DNA-binding domain"/>
    <property type="match status" value="1"/>
</dbReference>
<dbReference type="Pfam" id="PF01037">
    <property type="entry name" value="AsnC_trans_reg"/>
    <property type="match status" value="1"/>
</dbReference>
<name>A0A2Z4Y117_SUMC1</name>
<evidence type="ECO:0000256" key="2">
    <source>
        <dbReference type="ARBA" id="ARBA00023125"/>
    </source>
</evidence>
<dbReference type="PANTHER" id="PTHR30154">
    <property type="entry name" value="LEUCINE-RESPONSIVE REGULATORY PROTEIN"/>
    <property type="match status" value="1"/>
</dbReference>
<dbReference type="GO" id="GO:0043565">
    <property type="term" value="F:sequence-specific DNA binding"/>
    <property type="evidence" value="ECO:0007669"/>
    <property type="project" value="InterPro"/>
</dbReference>
<dbReference type="EMBL" id="CP030759">
    <property type="protein sequence ID" value="AXA34891.1"/>
    <property type="molecule type" value="Genomic_DNA"/>
</dbReference>
<dbReference type="KEGG" id="schv:BRCON_0114"/>
<dbReference type="PANTHER" id="PTHR30154:SF34">
    <property type="entry name" value="TRANSCRIPTIONAL REGULATOR AZLB"/>
    <property type="match status" value="1"/>
</dbReference>
<proteinExistence type="predicted"/>
<evidence type="ECO:0000313" key="5">
    <source>
        <dbReference type="EMBL" id="AXA34891.1"/>
    </source>
</evidence>
<dbReference type="PROSITE" id="PS50956">
    <property type="entry name" value="HTH_ASNC_2"/>
    <property type="match status" value="1"/>
</dbReference>
<dbReference type="GO" id="GO:0043200">
    <property type="term" value="P:response to amino acid"/>
    <property type="evidence" value="ECO:0007669"/>
    <property type="project" value="TreeGrafter"/>
</dbReference>
<keyword evidence="3" id="KW-0804">Transcription</keyword>
<dbReference type="Gene3D" id="1.10.10.10">
    <property type="entry name" value="Winged helix-like DNA-binding domain superfamily/Winged helix DNA-binding domain"/>
    <property type="match status" value="1"/>
</dbReference>
<dbReference type="Proteomes" id="UP000262583">
    <property type="component" value="Chromosome"/>
</dbReference>
<dbReference type="SUPFAM" id="SSF54909">
    <property type="entry name" value="Dimeric alpha+beta barrel"/>
    <property type="match status" value="1"/>
</dbReference>
<dbReference type="InterPro" id="IPR036388">
    <property type="entry name" value="WH-like_DNA-bd_sf"/>
</dbReference>
<dbReference type="InterPro" id="IPR011008">
    <property type="entry name" value="Dimeric_a/b-barrel"/>
</dbReference>
<dbReference type="AlphaFoldDB" id="A0A2Z4Y117"/>
<dbReference type="InterPro" id="IPR000485">
    <property type="entry name" value="AsnC-type_HTH_dom"/>
</dbReference>
<feature type="domain" description="HTH asnC-type" evidence="4">
    <location>
        <begin position="1"/>
        <end position="59"/>
    </location>
</feature>
<sequence>MKRKILELLRQDARLTREQLARRVGATPEEVDTLIRELERSRAIYGYTALVNYEAAGEELVEAVIEVHVTPKRGEGFDGIAKRIYNFPEVRSLYLMSGGSDFLVFMEAASLKEIAKFVTEKLATMDGVKETQTHFLLKKYKQDGVALDGEEPVERLSVTP</sequence>
<dbReference type="InterPro" id="IPR019888">
    <property type="entry name" value="Tscrpt_reg_AsnC-like"/>
</dbReference>
<keyword evidence="1" id="KW-0805">Transcription regulation</keyword>
<dbReference type="Gene3D" id="3.30.70.920">
    <property type="match status" value="1"/>
</dbReference>
<accession>A0A2Z4Y117</accession>
<evidence type="ECO:0000256" key="1">
    <source>
        <dbReference type="ARBA" id="ARBA00023015"/>
    </source>
</evidence>
<dbReference type="GO" id="GO:0005829">
    <property type="term" value="C:cytosol"/>
    <property type="evidence" value="ECO:0007669"/>
    <property type="project" value="TreeGrafter"/>
</dbReference>
<dbReference type="InterPro" id="IPR036390">
    <property type="entry name" value="WH_DNA-bd_sf"/>
</dbReference>